<dbReference type="InterPro" id="IPR051987">
    <property type="entry name" value="Sigma-2_receptor-like"/>
</dbReference>
<dbReference type="GO" id="GO:0005789">
    <property type="term" value="C:endoplasmic reticulum membrane"/>
    <property type="evidence" value="ECO:0007669"/>
    <property type="project" value="UniProtKB-SubCell"/>
</dbReference>
<evidence type="ECO:0000256" key="4">
    <source>
        <dbReference type="ARBA" id="ARBA00022824"/>
    </source>
</evidence>
<proteinExistence type="inferred from homology"/>
<evidence type="ECO:0000256" key="3">
    <source>
        <dbReference type="ARBA" id="ARBA00022692"/>
    </source>
</evidence>
<dbReference type="Pfam" id="PF05241">
    <property type="entry name" value="EBP"/>
    <property type="match status" value="1"/>
</dbReference>
<evidence type="ECO:0000256" key="6">
    <source>
        <dbReference type="ARBA" id="ARBA00023136"/>
    </source>
</evidence>
<dbReference type="Proteomes" id="UP001187682">
    <property type="component" value="Unassembled WGS sequence"/>
</dbReference>
<keyword evidence="5 7" id="KW-1133">Transmembrane helix</keyword>
<sequence length="184" mass="21010">MASSTRKRLDHLYIAFFSVSLASMLLIDLVHLLPSSLWVPPSSPLHALHSLRAFYTSTYQDLYFLTPWPDQPRFFRLFTLLELVFQLPAAAWILRGLLGAKKRGSTTPGVELLCIVYGVECALTTATCIYDCWGWEGYAWEVKRVLIFQLYMPWALIPLGMTVDMYMRVLARVDQGANKTKKAQ</sequence>
<evidence type="ECO:0000313" key="10">
    <source>
        <dbReference type="Proteomes" id="UP001187682"/>
    </source>
</evidence>
<evidence type="ECO:0000256" key="7">
    <source>
        <dbReference type="PIRNR" id="PIRNR031032"/>
    </source>
</evidence>
<dbReference type="AlphaFoldDB" id="A0AAE8SRN2"/>
<dbReference type="EMBL" id="ONZQ02000002">
    <property type="protein sequence ID" value="SPN98403.1"/>
    <property type="molecule type" value="Genomic_DNA"/>
</dbReference>
<dbReference type="PANTHER" id="PTHR31204">
    <property type="entry name" value="SIGMA INTRACELLULAR RECEPTOR 2"/>
    <property type="match status" value="1"/>
</dbReference>
<feature type="transmembrane region" description="Helical" evidence="7">
    <location>
        <begin position="12"/>
        <end position="33"/>
    </location>
</feature>
<evidence type="ECO:0000259" key="8">
    <source>
        <dbReference type="PROSITE" id="PS51751"/>
    </source>
</evidence>
<dbReference type="PANTHER" id="PTHR31204:SF1">
    <property type="entry name" value="SIGMA INTRACELLULAR RECEPTOR 2"/>
    <property type="match status" value="1"/>
</dbReference>
<reference evidence="9" key="1">
    <citation type="submission" date="2018-03" db="EMBL/GenBank/DDBJ databases">
        <authorList>
            <person name="Guldener U."/>
        </authorList>
    </citation>
    <scope>NUCLEOTIDE SEQUENCE</scope>
</reference>
<comment type="caution">
    <text evidence="9">The sequence shown here is derived from an EMBL/GenBank/DDBJ whole genome shotgun (WGS) entry which is preliminary data.</text>
</comment>
<protein>
    <recommendedName>
        <fullName evidence="7">Efficient mitochondria targeting-associated protein 19</fullName>
    </recommendedName>
</protein>
<gene>
    <name evidence="9" type="ORF">DNG_01448</name>
</gene>
<comment type="similarity">
    <text evidence="2">Belongs to the TMEM97/sigma-2 receptor family.</text>
</comment>
<keyword evidence="4 7" id="KW-0256">Endoplasmic reticulum</keyword>
<accession>A0AAE8SRN2</accession>
<feature type="transmembrane region" description="Helical" evidence="7">
    <location>
        <begin position="74"/>
        <end position="94"/>
    </location>
</feature>
<comment type="caution">
    <text evidence="7">Lacks conserved residue(s) required for the propagation of feature annotation.</text>
</comment>
<feature type="domain" description="EXPERA" evidence="8">
    <location>
        <begin position="9"/>
        <end position="162"/>
    </location>
</feature>
<dbReference type="PROSITE" id="PS51751">
    <property type="entry name" value="EXPERA"/>
    <property type="match status" value="1"/>
</dbReference>
<evidence type="ECO:0000313" key="9">
    <source>
        <dbReference type="EMBL" id="SPN98403.1"/>
    </source>
</evidence>
<organism evidence="9 10">
    <name type="scientific">Cephalotrichum gorgonifer</name>
    <dbReference type="NCBI Taxonomy" id="2041049"/>
    <lineage>
        <taxon>Eukaryota</taxon>
        <taxon>Fungi</taxon>
        <taxon>Dikarya</taxon>
        <taxon>Ascomycota</taxon>
        <taxon>Pezizomycotina</taxon>
        <taxon>Sordariomycetes</taxon>
        <taxon>Hypocreomycetidae</taxon>
        <taxon>Microascales</taxon>
        <taxon>Microascaceae</taxon>
        <taxon>Cephalotrichum</taxon>
    </lineage>
</organism>
<keyword evidence="6 7" id="KW-0472">Membrane</keyword>
<name>A0AAE8SRN2_9PEZI</name>
<dbReference type="InterPro" id="IPR016964">
    <property type="entry name" value="Sigma2_recept"/>
</dbReference>
<dbReference type="PIRSF" id="PIRSF031032">
    <property type="entry name" value="TMP_97_prd"/>
    <property type="match status" value="1"/>
</dbReference>
<keyword evidence="3 7" id="KW-0812">Transmembrane</keyword>
<evidence type="ECO:0000256" key="5">
    <source>
        <dbReference type="ARBA" id="ARBA00022989"/>
    </source>
</evidence>
<evidence type="ECO:0000256" key="1">
    <source>
        <dbReference type="ARBA" id="ARBA00004477"/>
    </source>
</evidence>
<evidence type="ECO:0000256" key="2">
    <source>
        <dbReference type="ARBA" id="ARBA00009096"/>
    </source>
</evidence>
<keyword evidence="10" id="KW-1185">Reference proteome</keyword>
<comment type="subcellular location">
    <subcellularLocation>
        <location evidence="1">Endoplasmic reticulum membrane</location>
        <topology evidence="1">Multi-pass membrane protein</topology>
    </subcellularLocation>
</comment>
<dbReference type="InterPro" id="IPR033118">
    <property type="entry name" value="EXPERA"/>
</dbReference>